<organism evidence="1 2">
    <name type="scientific">Halosquirtibacter laminarini</name>
    <dbReference type="NCBI Taxonomy" id="3374600"/>
    <lineage>
        <taxon>Bacteria</taxon>
        <taxon>Pseudomonadati</taxon>
        <taxon>Bacteroidota</taxon>
        <taxon>Bacteroidia</taxon>
        <taxon>Marinilabiliales</taxon>
        <taxon>Prolixibacteraceae</taxon>
        <taxon>Halosquirtibacter</taxon>
    </lineage>
</organism>
<keyword evidence="1" id="KW-0547">Nucleotide-binding</keyword>
<dbReference type="EMBL" id="CP081303">
    <property type="protein sequence ID" value="QZE15771.1"/>
    <property type="molecule type" value="Genomic_DNA"/>
</dbReference>
<sequence>MKKYIQKRFAMSAKGASDLIIGIGYTTLQNIAIMLPMIFLFIFMDQYFPLEHQSNFGSPWSLGTFILVAFGMMGVIYGVSLLQYDSVYTKVYNESSQRRISLAEKLRKLPLSFFGKRDLSDLSTTLMNDATDLEHIFSHAVPQLIASLVTILIASIGLFSLNWQLSLALLWVVPISFFFIAMSKKKIDKINISLYGKKQDVAEKIFEGVDLVQEIKAYNQEGDFDRELEEVVDRYEASLLKEELLTGAFVNASQMLIKLGLPSVILVGGWMVMQHQVSIFVYLIFLTLGTQIFNPIHEVFNNFAALLFINLRIKRFQEIHDIEEQKGDDDVALENFNIEFDQVSFSYEKESPVLSNVSFTAKQGEITALIGPSGGGKSTATKLAARFWDVKSGAIKLGDIPINTIAPETLLKYYSIVFQDVVLFNSTIRENIRLGRKGASDEEVVNAAKFAQCHDFIEAMPNGYDTVLSENGSTISGGERQRVSIARALLKDAPIILLDEATAALDVENESKIQLALNHLVKNKTVIIIAHKMRTIAGADKVVVLDKGKVVEMGKPLTLYKDRGVFYHMAQKQELILDETNHYSDSLL</sequence>
<keyword evidence="1" id="KW-0067">ATP-binding</keyword>
<accession>A0AC61NJ46</accession>
<keyword evidence="2" id="KW-1185">Reference proteome</keyword>
<dbReference type="Proteomes" id="UP000826212">
    <property type="component" value="Chromosome"/>
</dbReference>
<evidence type="ECO:0000313" key="2">
    <source>
        <dbReference type="Proteomes" id="UP000826212"/>
    </source>
</evidence>
<gene>
    <name evidence="1" type="ORF">K4L44_08035</name>
</gene>
<proteinExistence type="predicted"/>
<protein>
    <submittedName>
        <fullName evidence="1">ABC transporter ATP-binding protein/permease</fullName>
    </submittedName>
</protein>
<name>A0AC61NJ46_9BACT</name>
<reference evidence="1" key="1">
    <citation type="submission" date="2021-08" db="EMBL/GenBank/DDBJ databases">
        <title>Novel anaerobic bacterium isolated from sea squirt in East Sea, Republic of Korea.</title>
        <authorList>
            <person name="Nguyen T.H."/>
            <person name="Li Z."/>
            <person name="Lee Y.-J."/>
            <person name="Ko J."/>
            <person name="Kim S.-G."/>
        </authorList>
    </citation>
    <scope>NUCLEOTIDE SEQUENCE</scope>
    <source>
        <strain evidence="1">KCTC 25031</strain>
    </source>
</reference>
<evidence type="ECO:0000313" key="1">
    <source>
        <dbReference type="EMBL" id="QZE15771.1"/>
    </source>
</evidence>